<feature type="transmembrane region" description="Helical" evidence="2">
    <location>
        <begin position="12"/>
        <end position="33"/>
    </location>
</feature>
<proteinExistence type="predicted"/>
<keyword evidence="2" id="KW-0812">Transmembrane</keyword>
<evidence type="ECO:0000256" key="2">
    <source>
        <dbReference type="SAM" id="Phobius"/>
    </source>
</evidence>
<feature type="compositionally biased region" description="Basic residues" evidence="1">
    <location>
        <begin position="81"/>
        <end position="109"/>
    </location>
</feature>
<protein>
    <submittedName>
        <fullName evidence="3">Uncharacterized protein</fullName>
    </submittedName>
</protein>
<feature type="region of interest" description="Disordered" evidence="1">
    <location>
        <begin position="67"/>
        <end position="131"/>
    </location>
</feature>
<accession>A0A7S4VA77</accession>
<keyword evidence="2" id="KW-1133">Transmembrane helix</keyword>
<gene>
    <name evidence="3" type="ORF">AMON00008_LOCUS36681</name>
</gene>
<dbReference type="AlphaFoldDB" id="A0A7S4VA77"/>
<reference evidence="3" key="1">
    <citation type="submission" date="2021-01" db="EMBL/GenBank/DDBJ databases">
        <authorList>
            <person name="Corre E."/>
            <person name="Pelletier E."/>
            <person name="Niang G."/>
            <person name="Scheremetjew M."/>
            <person name="Finn R."/>
            <person name="Kale V."/>
            <person name="Holt S."/>
            <person name="Cochrane G."/>
            <person name="Meng A."/>
            <person name="Brown T."/>
            <person name="Cohen L."/>
        </authorList>
    </citation>
    <scope>NUCLEOTIDE SEQUENCE</scope>
    <source>
        <strain evidence="3">CCMP3105</strain>
    </source>
</reference>
<organism evidence="3">
    <name type="scientific">Alexandrium monilatum</name>
    <dbReference type="NCBI Taxonomy" id="311494"/>
    <lineage>
        <taxon>Eukaryota</taxon>
        <taxon>Sar</taxon>
        <taxon>Alveolata</taxon>
        <taxon>Dinophyceae</taxon>
        <taxon>Gonyaulacales</taxon>
        <taxon>Pyrocystaceae</taxon>
        <taxon>Alexandrium</taxon>
    </lineage>
</organism>
<feature type="compositionally biased region" description="Basic and acidic residues" evidence="1">
    <location>
        <begin position="71"/>
        <end position="80"/>
    </location>
</feature>
<evidence type="ECO:0000313" key="3">
    <source>
        <dbReference type="EMBL" id="CAE4617063.1"/>
    </source>
</evidence>
<keyword evidence="2" id="KW-0472">Membrane</keyword>
<name>A0A7S4VA77_9DINO</name>
<feature type="compositionally biased region" description="Basic residues" evidence="1">
    <location>
        <begin position="116"/>
        <end position="131"/>
    </location>
</feature>
<dbReference type="EMBL" id="HBNR01052303">
    <property type="protein sequence ID" value="CAE4617063.1"/>
    <property type="molecule type" value="Transcribed_RNA"/>
</dbReference>
<evidence type="ECO:0000256" key="1">
    <source>
        <dbReference type="SAM" id="MobiDB-lite"/>
    </source>
</evidence>
<sequence length="239" mass="26501">MPAEQGGGGGKVLAVVGGAIALGVVVSVACFLARGSAGPAEAKEAVHNDLLHHDEHQRSRLVVMTSPRPTEQVHPEEDHHARAHRGQKRHQGEHHAREHHNKTHRRGHNHTNETHRHGHNRTTRHGHNHTYRTHHKHKHCTGGTLAACECMLKCKVFGGNTSQCAGHSTNETREIVDALIVRTMLSHKNMCEGMRCIKECAKDLGCLDHKVIKDCHIIQKSYAQSKSDTDPDCHLHCNS</sequence>